<name>A0ABM1B390_LIMPO</name>
<keyword evidence="2" id="KW-1185">Reference proteome</keyword>
<dbReference type="RefSeq" id="XP_013773902.1">
    <property type="nucleotide sequence ID" value="XM_013918448.2"/>
</dbReference>
<feature type="region of interest" description="Disordered" evidence="1">
    <location>
        <begin position="73"/>
        <end position="98"/>
    </location>
</feature>
<evidence type="ECO:0000313" key="3">
    <source>
        <dbReference type="RefSeq" id="XP_013773902.1"/>
    </source>
</evidence>
<dbReference type="Proteomes" id="UP000694941">
    <property type="component" value="Unplaced"/>
</dbReference>
<sequence>MQDNYVCCQLAVTKVTVFYSALVDLTRSRSVHAVEHDPCCPDPHKLPGTECKAVHYGICSPLLKLPSFSSPPVGSLSPSSPTTSKDSQSSSLTSTPTQYFKRSPLSATRLDLESIDPVELLASDLGGKLEALVSSFVAQDKVKLAARRKTEIPGNPSSNVVKASTLKNISPKLQPPGFATYPGRGDRKSKDEHDDVSASTGTLDNKNGRQNTPKTSRSSHMSSSQLTHPGNETKGILGKIPQASVYQCKGSSETVLEKVIKKPSTPEWSIARHTITEKIAQAGKAEDKEKLSTSPKASPEYQQTGVKAQINRFTAKENTRLTSSERLEQQKAAFGDKKSNNICQPPGGCQKVTTVSFEQDHGLTLEKRYPDLSPSQSQKQNHHFKCMEGDALKIIGSSDPGPSHWASKEDSFLKSSEDDIYAIPKLRHETRAKSQKESRPCSYPSSFQLNDVGALHQRSASQDLSSSRANLREGNVPKVDIDLIAESPSESFSSKGEPEVRQNRDYVLSPVVYAKNRFHSASHEQKKEETFKPRPKNGQLVSEAKCRWENGVQPSHLQTMWSGMNPYMEQIDLNNENGVDEHVYEALQKYAVRKTYCDRVTESSTPAIPHPKLTMAQKQHIRERSLSPTDRYHSHVPIKPFLTKGSVAERVLLFEKCPDRALERAVAITKAKSNVLYNTWKSMNNEVHNKTQ</sequence>
<feature type="compositionally biased region" description="Polar residues" evidence="1">
    <location>
        <begin position="197"/>
        <end position="230"/>
    </location>
</feature>
<feature type="compositionally biased region" description="Polar residues" evidence="1">
    <location>
        <begin position="292"/>
        <end position="303"/>
    </location>
</feature>
<feature type="region of interest" description="Disordered" evidence="1">
    <location>
        <begin position="282"/>
        <end position="303"/>
    </location>
</feature>
<reference evidence="3" key="1">
    <citation type="submission" date="2025-08" db="UniProtKB">
        <authorList>
            <consortium name="RefSeq"/>
        </authorList>
    </citation>
    <scope>IDENTIFICATION</scope>
    <source>
        <tissue evidence="3">Muscle</tissue>
    </source>
</reference>
<feature type="region of interest" description="Disordered" evidence="1">
    <location>
        <begin position="149"/>
        <end position="236"/>
    </location>
</feature>
<evidence type="ECO:0000313" key="2">
    <source>
        <dbReference type="Proteomes" id="UP000694941"/>
    </source>
</evidence>
<gene>
    <name evidence="3" type="primary">LOC106458889</name>
</gene>
<protein>
    <submittedName>
        <fullName evidence="3">Uncharacterized protein LOC106458889</fullName>
    </submittedName>
</protein>
<proteinExistence type="predicted"/>
<feature type="compositionally biased region" description="Basic and acidic residues" evidence="1">
    <location>
        <begin position="184"/>
        <end position="196"/>
    </location>
</feature>
<dbReference type="GeneID" id="106458889"/>
<feature type="compositionally biased region" description="Low complexity" evidence="1">
    <location>
        <begin position="73"/>
        <end position="97"/>
    </location>
</feature>
<evidence type="ECO:0000256" key="1">
    <source>
        <dbReference type="SAM" id="MobiDB-lite"/>
    </source>
</evidence>
<organism evidence="2 3">
    <name type="scientific">Limulus polyphemus</name>
    <name type="common">Atlantic horseshoe crab</name>
    <dbReference type="NCBI Taxonomy" id="6850"/>
    <lineage>
        <taxon>Eukaryota</taxon>
        <taxon>Metazoa</taxon>
        <taxon>Ecdysozoa</taxon>
        <taxon>Arthropoda</taxon>
        <taxon>Chelicerata</taxon>
        <taxon>Merostomata</taxon>
        <taxon>Xiphosura</taxon>
        <taxon>Limulidae</taxon>
        <taxon>Limulus</taxon>
    </lineage>
</organism>
<feature type="non-terminal residue" evidence="3">
    <location>
        <position position="692"/>
    </location>
</feature>
<accession>A0ABM1B390</accession>
<feature type="compositionally biased region" description="Polar residues" evidence="1">
    <location>
        <begin position="155"/>
        <end position="168"/>
    </location>
</feature>